<dbReference type="SUPFAM" id="SSF57756">
    <property type="entry name" value="Retrovirus zinc finger-like domains"/>
    <property type="match status" value="1"/>
</dbReference>
<proteinExistence type="predicted"/>
<feature type="region of interest" description="Disordered" evidence="2">
    <location>
        <begin position="415"/>
        <end position="669"/>
    </location>
</feature>
<feature type="compositionally biased region" description="Basic and acidic residues" evidence="2">
    <location>
        <begin position="545"/>
        <end position="618"/>
    </location>
</feature>
<organism evidence="4 5">
    <name type="scientific">Lophiostoma macrostomum CBS 122681</name>
    <dbReference type="NCBI Taxonomy" id="1314788"/>
    <lineage>
        <taxon>Eukaryota</taxon>
        <taxon>Fungi</taxon>
        <taxon>Dikarya</taxon>
        <taxon>Ascomycota</taxon>
        <taxon>Pezizomycotina</taxon>
        <taxon>Dothideomycetes</taxon>
        <taxon>Pleosporomycetidae</taxon>
        <taxon>Pleosporales</taxon>
        <taxon>Lophiostomataceae</taxon>
        <taxon>Lophiostoma</taxon>
    </lineage>
</organism>
<keyword evidence="5" id="KW-1185">Reference proteome</keyword>
<keyword evidence="1" id="KW-0863">Zinc-finger</keyword>
<dbReference type="AlphaFoldDB" id="A0A6A6STB7"/>
<feature type="compositionally biased region" description="Low complexity" evidence="2">
    <location>
        <begin position="525"/>
        <end position="536"/>
    </location>
</feature>
<sequence length="669" mass="72140">MGKNRLRMRVNYTSPLNQTLTLAFVIIMRPHIPQGDSQDANAHDYRNGNGSGNGSMICYNCGAEGHTRTYCPQPGGGRGRYWNRNGGRPQHRNYNPSSGTNAFQHHVMASQLNANVAPFIPHHGGPYGHMNLSQELPEGNANGAHTNGNVGSHGGSITGQAQIVPADTADSAPGLTVWAPDSSGMPFGPQTAPFAGGAPTSGVFPGMWASPPQLTSPEYARTTPNTPRYATAPVAPRLVANIDPRADDVNINGGARSPSPLDTLATALGDVPMSSHKVLQIFITTMTDSISSVKADHWNREGALTKEYMAAKNTEKASWDRYAEALTATTAALTEVFDPKSNGEVVQKNKETALQALRAATEESIAARDRPALEDVRIKMDKIRDQWIKDLEKHIWDFIGLMGEALKTCDAAKEKGIKKEKETEKKTGTEKGKALQLESTAAGKGAVKPVAIKNDKKTSHVNEKKNDTNITAVADSEETEKEHTKGDEKPTGQDDGKSNGDETIGGQAKAPKKPYIKGQKKNWKSKSSSKVTSKATSDAETDETMAIKDAKNVAQNKDAKDRYKGPHKHNDSQGSESKDHQEKDNGLQIDDPKDKKGDSEAKETKSGHPNDETQEKKKGPQNQNRHGKNKKNAAKNKDTTKEAGVGKKADAVKTNEPSTSKDEVKNGIA</sequence>
<feature type="compositionally biased region" description="Basic residues" evidence="2">
    <location>
        <begin position="625"/>
        <end position="634"/>
    </location>
</feature>
<gene>
    <name evidence="4" type="ORF">K491DRAFT_761470</name>
</gene>
<dbReference type="EMBL" id="MU004442">
    <property type="protein sequence ID" value="KAF2650860.1"/>
    <property type="molecule type" value="Genomic_DNA"/>
</dbReference>
<dbReference type="Proteomes" id="UP000799324">
    <property type="component" value="Unassembled WGS sequence"/>
</dbReference>
<dbReference type="InterPro" id="IPR036875">
    <property type="entry name" value="Znf_CCHC_sf"/>
</dbReference>
<dbReference type="GO" id="GO:0003676">
    <property type="term" value="F:nucleic acid binding"/>
    <property type="evidence" value="ECO:0007669"/>
    <property type="project" value="InterPro"/>
</dbReference>
<evidence type="ECO:0000256" key="2">
    <source>
        <dbReference type="SAM" id="MobiDB-lite"/>
    </source>
</evidence>
<dbReference type="SMART" id="SM00343">
    <property type="entry name" value="ZnF_C2HC"/>
    <property type="match status" value="1"/>
</dbReference>
<reference evidence="4" key="1">
    <citation type="journal article" date="2020" name="Stud. Mycol.">
        <title>101 Dothideomycetes genomes: a test case for predicting lifestyles and emergence of pathogens.</title>
        <authorList>
            <person name="Haridas S."/>
            <person name="Albert R."/>
            <person name="Binder M."/>
            <person name="Bloem J."/>
            <person name="Labutti K."/>
            <person name="Salamov A."/>
            <person name="Andreopoulos B."/>
            <person name="Baker S."/>
            <person name="Barry K."/>
            <person name="Bills G."/>
            <person name="Bluhm B."/>
            <person name="Cannon C."/>
            <person name="Castanera R."/>
            <person name="Culley D."/>
            <person name="Daum C."/>
            <person name="Ezra D."/>
            <person name="Gonzalez J."/>
            <person name="Henrissat B."/>
            <person name="Kuo A."/>
            <person name="Liang C."/>
            <person name="Lipzen A."/>
            <person name="Lutzoni F."/>
            <person name="Magnuson J."/>
            <person name="Mondo S."/>
            <person name="Nolan M."/>
            <person name="Ohm R."/>
            <person name="Pangilinan J."/>
            <person name="Park H.-J."/>
            <person name="Ramirez L."/>
            <person name="Alfaro M."/>
            <person name="Sun H."/>
            <person name="Tritt A."/>
            <person name="Yoshinaga Y."/>
            <person name="Zwiers L.-H."/>
            <person name="Turgeon B."/>
            <person name="Goodwin S."/>
            <person name="Spatafora J."/>
            <person name="Crous P."/>
            <person name="Grigoriev I."/>
        </authorList>
    </citation>
    <scope>NUCLEOTIDE SEQUENCE</scope>
    <source>
        <strain evidence="4">CBS 122681</strain>
    </source>
</reference>
<evidence type="ECO:0000313" key="4">
    <source>
        <dbReference type="EMBL" id="KAF2650860.1"/>
    </source>
</evidence>
<keyword evidence="1" id="KW-0479">Metal-binding</keyword>
<dbReference type="InterPro" id="IPR001878">
    <property type="entry name" value="Znf_CCHC"/>
</dbReference>
<dbReference type="PROSITE" id="PS50158">
    <property type="entry name" value="ZF_CCHC"/>
    <property type="match status" value="1"/>
</dbReference>
<evidence type="ECO:0000313" key="5">
    <source>
        <dbReference type="Proteomes" id="UP000799324"/>
    </source>
</evidence>
<feature type="compositionally biased region" description="Basic and acidic residues" evidence="2">
    <location>
        <begin position="415"/>
        <end position="433"/>
    </location>
</feature>
<evidence type="ECO:0000259" key="3">
    <source>
        <dbReference type="PROSITE" id="PS50158"/>
    </source>
</evidence>
<name>A0A6A6STB7_9PLEO</name>
<accession>A0A6A6STB7</accession>
<feature type="compositionally biased region" description="Basic and acidic residues" evidence="2">
    <location>
        <begin position="480"/>
        <end position="500"/>
    </location>
</feature>
<protein>
    <recommendedName>
        <fullName evidence="3">CCHC-type domain-containing protein</fullName>
    </recommendedName>
</protein>
<feature type="compositionally biased region" description="Basic and acidic residues" evidence="2">
    <location>
        <begin position="635"/>
        <end position="669"/>
    </location>
</feature>
<dbReference type="GO" id="GO:0008270">
    <property type="term" value="F:zinc ion binding"/>
    <property type="evidence" value="ECO:0007669"/>
    <property type="project" value="UniProtKB-KW"/>
</dbReference>
<feature type="compositionally biased region" description="Basic residues" evidence="2">
    <location>
        <begin position="510"/>
        <end position="524"/>
    </location>
</feature>
<evidence type="ECO:0000256" key="1">
    <source>
        <dbReference type="PROSITE-ProRule" id="PRU00047"/>
    </source>
</evidence>
<feature type="domain" description="CCHC-type" evidence="3">
    <location>
        <begin position="58"/>
        <end position="73"/>
    </location>
</feature>
<keyword evidence="1" id="KW-0862">Zinc</keyword>
<feature type="compositionally biased region" description="Basic and acidic residues" evidence="2">
    <location>
        <begin position="453"/>
        <end position="467"/>
    </location>
</feature>